<organism evidence="6 7">
    <name type="scientific">Romanomermis culicivorax</name>
    <name type="common">Nematode worm</name>
    <dbReference type="NCBI Taxonomy" id="13658"/>
    <lineage>
        <taxon>Eukaryota</taxon>
        <taxon>Metazoa</taxon>
        <taxon>Ecdysozoa</taxon>
        <taxon>Nematoda</taxon>
        <taxon>Enoplea</taxon>
        <taxon>Dorylaimia</taxon>
        <taxon>Mermithida</taxon>
        <taxon>Mermithoidea</taxon>
        <taxon>Mermithidae</taxon>
        <taxon>Romanomermis</taxon>
    </lineage>
</organism>
<evidence type="ECO:0000256" key="4">
    <source>
        <dbReference type="ARBA" id="ARBA00023136"/>
    </source>
</evidence>
<feature type="transmembrane region" description="Helical" evidence="5">
    <location>
        <begin position="115"/>
        <end position="134"/>
    </location>
</feature>
<name>A0A915I9A4_ROMCU</name>
<keyword evidence="4 5" id="KW-0472">Membrane</keyword>
<sequence length="244" mass="27011">MLSFIIRRNCNGWRSNCSRRFYNVSGGNNSGHVTASGCRPRIYDRVEFSTAKKFYPPSFIRLENENDAQRLVYYLTRSERQILHKVLGGYTLETANNEAQNGQATTTLTAEEVKIVFLISFLPFVGFGILDNLLMIMAGEYIDQTLGIILGISTMAAAGLGNIISDIAGVGLAHYIEILVSKLGLTPPNLTSVQWAAPKARLATNSGRCLGLIIGCLIGMFPLLFYDEKEKQEKKLLHAKETLN</sequence>
<evidence type="ECO:0000256" key="2">
    <source>
        <dbReference type="ARBA" id="ARBA00022692"/>
    </source>
</evidence>
<keyword evidence="3 5" id="KW-1133">Transmembrane helix</keyword>
<comment type="subcellular location">
    <subcellularLocation>
        <location evidence="1">Membrane</location>
        <topology evidence="1">Multi-pass membrane protein</topology>
    </subcellularLocation>
</comment>
<feature type="transmembrane region" description="Helical" evidence="5">
    <location>
        <begin position="205"/>
        <end position="226"/>
    </location>
</feature>
<dbReference type="PANTHER" id="PTHR21706">
    <property type="entry name" value="TRANSMEMBRANE PROTEIN 65"/>
    <property type="match status" value="1"/>
</dbReference>
<dbReference type="PANTHER" id="PTHR21706:SF15">
    <property type="entry name" value="TRANSMEMBRANE PROTEIN 65"/>
    <property type="match status" value="1"/>
</dbReference>
<evidence type="ECO:0000256" key="1">
    <source>
        <dbReference type="ARBA" id="ARBA00004141"/>
    </source>
</evidence>
<dbReference type="InterPro" id="IPR019537">
    <property type="entry name" value="TMEM65"/>
</dbReference>
<accession>A0A915I9A4</accession>
<evidence type="ECO:0000256" key="5">
    <source>
        <dbReference type="SAM" id="Phobius"/>
    </source>
</evidence>
<reference evidence="7" key="1">
    <citation type="submission" date="2022-11" db="UniProtKB">
        <authorList>
            <consortium name="WormBaseParasite"/>
        </authorList>
    </citation>
    <scope>IDENTIFICATION</scope>
</reference>
<evidence type="ECO:0000313" key="6">
    <source>
        <dbReference type="Proteomes" id="UP000887565"/>
    </source>
</evidence>
<feature type="transmembrane region" description="Helical" evidence="5">
    <location>
        <begin position="146"/>
        <end position="164"/>
    </location>
</feature>
<protein>
    <submittedName>
        <fullName evidence="7">Transmembrane protein 65</fullName>
    </submittedName>
</protein>
<dbReference type="WBParaSite" id="nRc.2.0.1.t10348-RA">
    <property type="protein sequence ID" value="nRc.2.0.1.t10348-RA"/>
    <property type="gene ID" value="nRc.2.0.1.g10348"/>
</dbReference>
<evidence type="ECO:0000256" key="3">
    <source>
        <dbReference type="ARBA" id="ARBA00022989"/>
    </source>
</evidence>
<proteinExistence type="predicted"/>
<keyword evidence="2 5" id="KW-0812">Transmembrane</keyword>
<dbReference type="GO" id="GO:0016020">
    <property type="term" value="C:membrane"/>
    <property type="evidence" value="ECO:0007669"/>
    <property type="project" value="UniProtKB-SubCell"/>
</dbReference>
<dbReference type="GO" id="GO:0005739">
    <property type="term" value="C:mitochondrion"/>
    <property type="evidence" value="ECO:0007669"/>
    <property type="project" value="TreeGrafter"/>
</dbReference>
<dbReference type="Pfam" id="PF10507">
    <property type="entry name" value="TMEM65"/>
    <property type="match status" value="1"/>
</dbReference>
<dbReference type="AlphaFoldDB" id="A0A915I9A4"/>
<dbReference type="Proteomes" id="UP000887565">
    <property type="component" value="Unplaced"/>
</dbReference>
<evidence type="ECO:0000313" key="7">
    <source>
        <dbReference type="WBParaSite" id="nRc.2.0.1.t10348-RA"/>
    </source>
</evidence>
<keyword evidence="6" id="KW-1185">Reference proteome</keyword>
<dbReference type="OMA" id="CCWMGTH"/>